<protein>
    <submittedName>
        <fullName evidence="2">Uncharacterized protein</fullName>
    </submittedName>
</protein>
<keyword evidence="3" id="KW-1185">Reference proteome</keyword>
<dbReference type="EMBL" id="CAJGYM010000026">
    <property type="protein sequence ID" value="CAD6192220.1"/>
    <property type="molecule type" value="Genomic_DNA"/>
</dbReference>
<evidence type="ECO:0000313" key="3">
    <source>
        <dbReference type="Proteomes" id="UP000835052"/>
    </source>
</evidence>
<proteinExistence type="predicted"/>
<gene>
    <name evidence="2" type="ORF">CAUJ_LOCUS8139</name>
</gene>
<reference evidence="2" key="1">
    <citation type="submission" date="2020-10" db="EMBL/GenBank/DDBJ databases">
        <authorList>
            <person name="Kikuchi T."/>
        </authorList>
    </citation>
    <scope>NUCLEOTIDE SEQUENCE</scope>
    <source>
        <strain evidence="2">NKZ352</strain>
    </source>
</reference>
<organism evidence="2 3">
    <name type="scientific">Caenorhabditis auriculariae</name>
    <dbReference type="NCBI Taxonomy" id="2777116"/>
    <lineage>
        <taxon>Eukaryota</taxon>
        <taxon>Metazoa</taxon>
        <taxon>Ecdysozoa</taxon>
        <taxon>Nematoda</taxon>
        <taxon>Chromadorea</taxon>
        <taxon>Rhabditida</taxon>
        <taxon>Rhabditina</taxon>
        <taxon>Rhabditomorpha</taxon>
        <taxon>Rhabditoidea</taxon>
        <taxon>Rhabditidae</taxon>
        <taxon>Peloderinae</taxon>
        <taxon>Caenorhabditis</taxon>
    </lineage>
</organism>
<accession>A0A8S1HFU7</accession>
<sequence length="124" mass="14142">MFKFFVLFFLVACFSQCSAETVRRLKELRTEVQPVRTFDAPKVAPRAKSLRFLRAPQAEERKTFQTPFKVRGAKTGSADFVRWRLDELTSAEMLSSAEVKAVRRPSFLDNDQVSGEASVGEFFP</sequence>
<name>A0A8S1HFU7_9PELO</name>
<keyword evidence="1" id="KW-0732">Signal</keyword>
<evidence type="ECO:0000313" key="2">
    <source>
        <dbReference type="EMBL" id="CAD6192220.1"/>
    </source>
</evidence>
<dbReference type="Proteomes" id="UP000835052">
    <property type="component" value="Unassembled WGS sequence"/>
</dbReference>
<dbReference type="OrthoDB" id="5827944at2759"/>
<feature type="chain" id="PRO_5035904292" evidence="1">
    <location>
        <begin position="20"/>
        <end position="124"/>
    </location>
</feature>
<comment type="caution">
    <text evidence="2">The sequence shown here is derived from an EMBL/GenBank/DDBJ whole genome shotgun (WGS) entry which is preliminary data.</text>
</comment>
<feature type="signal peptide" evidence="1">
    <location>
        <begin position="1"/>
        <end position="19"/>
    </location>
</feature>
<dbReference type="AlphaFoldDB" id="A0A8S1HFU7"/>
<evidence type="ECO:0000256" key="1">
    <source>
        <dbReference type="SAM" id="SignalP"/>
    </source>
</evidence>